<sequence>MSDDGRTLYVIVSAAGIASDVGQLVTLAQADGWTVQVIATPSAMPFIDAEALEAQTGRPVRSRYRAPGDPRPPRATAIVVAPATFNTINKFAQGHAENYALGLLAEAPGLGIPVVVLPCVQTALASRIPFRASVDQLRAEGIRVLFGPGEFEPHEPGALTDFPWHLAVEALRQETA</sequence>
<dbReference type="Gene3D" id="3.40.50.1950">
    <property type="entry name" value="Flavin prenyltransferase-like"/>
    <property type="match status" value="1"/>
</dbReference>
<comment type="caution">
    <text evidence="3">The sequence shown here is derived from an EMBL/GenBank/DDBJ whole genome shotgun (WGS) entry which is preliminary data.</text>
</comment>
<evidence type="ECO:0000313" key="3">
    <source>
        <dbReference type="EMBL" id="MBB4751065.1"/>
    </source>
</evidence>
<feature type="domain" description="Flavoprotein" evidence="1">
    <location>
        <begin position="8"/>
        <end position="107"/>
    </location>
</feature>
<dbReference type="GO" id="GO:0003824">
    <property type="term" value="F:catalytic activity"/>
    <property type="evidence" value="ECO:0007669"/>
    <property type="project" value="InterPro"/>
</dbReference>
<dbReference type="Proteomes" id="UP000631312">
    <property type="component" value="Unassembled WGS sequence"/>
</dbReference>
<dbReference type="RefSeq" id="WP_188123148.1">
    <property type="nucleotide sequence ID" value="NZ_BOMP01000145.1"/>
</dbReference>
<gene>
    <name evidence="2" type="ORF">Alo02nite_78420</name>
    <name evidence="3" type="ORF">BJ964_005226</name>
</gene>
<keyword evidence="5" id="KW-1185">Reference proteome</keyword>
<dbReference type="InterPro" id="IPR036551">
    <property type="entry name" value="Flavin_trans-like"/>
</dbReference>
<protein>
    <submittedName>
        <fullName evidence="2">Flavoprotein</fullName>
    </submittedName>
    <submittedName>
        <fullName evidence="3">Phosphopantothenoylcysteine synthetase/decarboxylase</fullName>
    </submittedName>
</protein>
<dbReference type="Proteomes" id="UP000590511">
    <property type="component" value="Unassembled WGS sequence"/>
</dbReference>
<accession>A0A7W7MIK1</accession>
<dbReference type="EMBL" id="BOMP01000145">
    <property type="protein sequence ID" value="GIE44944.1"/>
    <property type="molecule type" value="Genomic_DNA"/>
</dbReference>
<dbReference type="Pfam" id="PF02441">
    <property type="entry name" value="Flavoprotein"/>
    <property type="match status" value="1"/>
</dbReference>
<reference evidence="3 4" key="1">
    <citation type="submission" date="2020-08" db="EMBL/GenBank/DDBJ databases">
        <title>Sequencing the genomes of 1000 actinobacteria strains.</title>
        <authorList>
            <person name="Klenk H.-P."/>
        </authorList>
    </citation>
    <scope>NUCLEOTIDE SEQUENCE [LARGE SCALE GENOMIC DNA]</scope>
    <source>
        <strain evidence="3 4">DSM 43150</strain>
    </source>
</reference>
<name>A0A7W7MIK1_9ACTN</name>
<dbReference type="AlphaFoldDB" id="A0A7W7MIK1"/>
<evidence type="ECO:0000313" key="4">
    <source>
        <dbReference type="Proteomes" id="UP000590511"/>
    </source>
</evidence>
<dbReference type="InterPro" id="IPR003382">
    <property type="entry name" value="Flavoprotein"/>
</dbReference>
<evidence type="ECO:0000313" key="5">
    <source>
        <dbReference type="Proteomes" id="UP000631312"/>
    </source>
</evidence>
<evidence type="ECO:0000313" key="2">
    <source>
        <dbReference type="EMBL" id="GIE44944.1"/>
    </source>
</evidence>
<proteinExistence type="predicted"/>
<reference evidence="2 5" key="2">
    <citation type="submission" date="2021-01" db="EMBL/GenBank/DDBJ databases">
        <title>Whole genome shotgun sequence of Actinoplanes lobatus NBRC 12513.</title>
        <authorList>
            <person name="Komaki H."/>
            <person name="Tamura T."/>
        </authorList>
    </citation>
    <scope>NUCLEOTIDE SEQUENCE [LARGE SCALE GENOMIC DNA]</scope>
    <source>
        <strain evidence="2 5">NBRC 12513</strain>
    </source>
</reference>
<evidence type="ECO:0000259" key="1">
    <source>
        <dbReference type="Pfam" id="PF02441"/>
    </source>
</evidence>
<dbReference type="SUPFAM" id="SSF52507">
    <property type="entry name" value="Homo-oligomeric flavin-containing Cys decarboxylases, HFCD"/>
    <property type="match status" value="1"/>
</dbReference>
<dbReference type="EMBL" id="JACHNC010000001">
    <property type="protein sequence ID" value="MBB4751065.1"/>
    <property type="molecule type" value="Genomic_DNA"/>
</dbReference>
<organism evidence="3 4">
    <name type="scientific">Actinoplanes lobatus</name>
    <dbReference type="NCBI Taxonomy" id="113568"/>
    <lineage>
        <taxon>Bacteria</taxon>
        <taxon>Bacillati</taxon>
        <taxon>Actinomycetota</taxon>
        <taxon>Actinomycetes</taxon>
        <taxon>Micromonosporales</taxon>
        <taxon>Micromonosporaceae</taxon>
        <taxon>Actinoplanes</taxon>
    </lineage>
</organism>